<dbReference type="InterPro" id="IPR015943">
    <property type="entry name" value="WD40/YVTN_repeat-like_dom_sf"/>
</dbReference>
<gene>
    <name evidence="1" type="ORF">GCM10008927_12430</name>
</gene>
<dbReference type="InterPro" id="IPR006311">
    <property type="entry name" value="TAT_signal"/>
</dbReference>
<reference evidence="2" key="1">
    <citation type="journal article" date="2019" name="Int. J. Syst. Evol. Microbiol.">
        <title>The Global Catalogue of Microorganisms (GCM) 10K type strain sequencing project: providing services to taxonomists for standard genome sequencing and annotation.</title>
        <authorList>
            <consortium name="The Broad Institute Genomics Platform"/>
            <consortium name="The Broad Institute Genome Sequencing Center for Infectious Disease"/>
            <person name="Wu L."/>
            <person name="Ma J."/>
        </authorList>
    </citation>
    <scope>NUCLEOTIDE SEQUENCE [LARGE SCALE GENOMIC DNA]</scope>
    <source>
        <strain evidence="2">KCTC 32465</strain>
    </source>
</reference>
<evidence type="ECO:0000313" key="2">
    <source>
        <dbReference type="Proteomes" id="UP000634455"/>
    </source>
</evidence>
<dbReference type="RefSeq" id="WP_189639725.1">
    <property type="nucleotide sequence ID" value="NZ_BMZF01000002.1"/>
</dbReference>
<accession>A0ABQ3D1K7</accession>
<dbReference type="InterPro" id="IPR011044">
    <property type="entry name" value="Quino_amine_DH_bsu"/>
</dbReference>
<dbReference type="Proteomes" id="UP000634455">
    <property type="component" value="Unassembled WGS sequence"/>
</dbReference>
<dbReference type="PIRSF" id="PIRSF028101">
    <property type="entry name" value="UCP028101"/>
    <property type="match status" value="1"/>
</dbReference>
<dbReference type="PROSITE" id="PS51318">
    <property type="entry name" value="TAT"/>
    <property type="match status" value="1"/>
</dbReference>
<dbReference type="InterPro" id="IPR008311">
    <property type="entry name" value="UCP028101"/>
</dbReference>
<keyword evidence="2" id="KW-1185">Reference proteome</keyword>
<comment type="caution">
    <text evidence="1">The sequence shown here is derived from an EMBL/GenBank/DDBJ whole genome shotgun (WGS) entry which is preliminary data.</text>
</comment>
<dbReference type="EMBL" id="BMZF01000002">
    <property type="protein sequence ID" value="GHA48801.1"/>
    <property type="molecule type" value="Genomic_DNA"/>
</dbReference>
<proteinExistence type="predicted"/>
<protein>
    <recommendedName>
        <fullName evidence="3">DUF1513 domain-containing protein</fullName>
    </recommendedName>
</protein>
<dbReference type="Gene3D" id="2.130.10.10">
    <property type="entry name" value="YVTN repeat-like/Quinoprotein amine dehydrogenase"/>
    <property type="match status" value="1"/>
</dbReference>
<sequence length="360" mass="38824">MTTRRVFLAGLLSASATPRLTWADAGSPSLLAAAKEPSGTFALFGLADDGSEVFRIPLPDRGHAACAHPTAPEAVGFARRPGNFAVVINCANGDVVKQLDAPAGRHFYGHGTFVENGAYLCTTENDYERGIGVIGIWSRAHNYRRIGEISSGGIGPHEICTMPDDQTLVVANGGLKTHPDHGREILNLDDMKSNISYLTRDGKLIDQIELHEDFRKNSIRHMDVHTDGLVAFGMQWQGDETETPPLVGTHQIGKDATLFDTPFAQLRQMKNYIGSVAFSGDGQHIGATSPRGDKVQIYDTHLGFQNMLHRSDACGIATDSAGFKITDGGGGVYTCDGGDLIAKKRHALAWDNHLVSCKRS</sequence>
<organism evidence="1 2">
    <name type="scientific">Paramylibacter ulvae</name>
    <dbReference type="NCBI Taxonomy" id="1651968"/>
    <lineage>
        <taxon>Bacteria</taxon>
        <taxon>Pseudomonadati</taxon>
        <taxon>Pseudomonadota</taxon>
        <taxon>Alphaproteobacteria</taxon>
        <taxon>Rhodobacterales</taxon>
        <taxon>Paracoccaceae</taxon>
        <taxon>Paramylibacter</taxon>
    </lineage>
</organism>
<name>A0ABQ3D1K7_9RHOB</name>
<evidence type="ECO:0008006" key="3">
    <source>
        <dbReference type="Google" id="ProtNLM"/>
    </source>
</evidence>
<evidence type="ECO:0000313" key="1">
    <source>
        <dbReference type="EMBL" id="GHA48801.1"/>
    </source>
</evidence>
<dbReference type="Pfam" id="PF07433">
    <property type="entry name" value="DUF1513"/>
    <property type="match status" value="1"/>
</dbReference>
<dbReference type="SUPFAM" id="SSF50969">
    <property type="entry name" value="YVTN repeat-like/Quinoprotein amine dehydrogenase"/>
    <property type="match status" value="1"/>
</dbReference>